<feature type="transmembrane region" description="Helical" evidence="4">
    <location>
        <begin position="12"/>
        <end position="30"/>
    </location>
</feature>
<name>A0A931B0Q3_9ACTN</name>
<keyword evidence="4" id="KW-0812">Transmembrane</keyword>
<sequence>MVIQPELRRHWWVALVAFAVAAAVTVTIALSQSPSVAKPLDWPASRPTVAASQPGLKIGVAYGDTLPFLSDQALASALDDAVALGAKWVRVDLSWEDIQPDSPDRYQWQRFDRVAEAAQKRGLQILAVVGYTPPWARPSTCRNDQACAPADPAAFAAFAHKAAARYSAMGVHTWEIWNEENILFWKPKPDPVGYTRLLKLTAAAVRSADGQATVVMGGLAAVSADSKAPRIPQDRFLAAVARLGGTKVVDAVAYHPYTYPYLPSARTTFGTAFEKISSTSDSLVSVLTEYGTPDLPIWLTETGAPTNGPGAASDGVHIPPDTTHVTEAFQAAIAADTVPAAAANPHVAAVFWFADQDTGTDRTDPAAFFGLRRIDGTAKPSFAALKNAITTYEESLTGRSWVK</sequence>
<organism evidence="6 7">
    <name type="scientific">Streptacidiphilus fuscans</name>
    <dbReference type="NCBI Taxonomy" id="2789292"/>
    <lineage>
        <taxon>Bacteria</taxon>
        <taxon>Bacillati</taxon>
        <taxon>Actinomycetota</taxon>
        <taxon>Actinomycetes</taxon>
        <taxon>Kitasatosporales</taxon>
        <taxon>Streptomycetaceae</taxon>
        <taxon>Streptacidiphilus</taxon>
    </lineage>
</organism>
<evidence type="ECO:0000256" key="1">
    <source>
        <dbReference type="ARBA" id="ARBA00022801"/>
    </source>
</evidence>
<evidence type="ECO:0000256" key="4">
    <source>
        <dbReference type="SAM" id="Phobius"/>
    </source>
</evidence>
<dbReference type="Gene3D" id="3.20.20.80">
    <property type="entry name" value="Glycosidases"/>
    <property type="match status" value="1"/>
</dbReference>
<proteinExistence type="inferred from homology"/>
<dbReference type="AlphaFoldDB" id="A0A931B0Q3"/>
<accession>A0A931B0Q3</accession>
<dbReference type="PANTHER" id="PTHR12631:SF10">
    <property type="entry name" value="BETA-XYLOSIDASE-LIKE PROTEIN-RELATED"/>
    <property type="match status" value="1"/>
</dbReference>
<dbReference type="Proteomes" id="UP000657385">
    <property type="component" value="Unassembled WGS sequence"/>
</dbReference>
<dbReference type="SUPFAM" id="SSF51445">
    <property type="entry name" value="(Trans)glycosidases"/>
    <property type="match status" value="1"/>
</dbReference>
<comment type="similarity">
    <text evidence="3">Belongs to the glycosyl hydrolase 5 (cellulase A) family.</text>
</comment>
<keyword evidence="2 3" id="KW-0326">Glycosidase</keyword>
<dbReference type="EMBL" id="JADPRT010000003">
    <property type="protein sequence ID" value="MBF9068289.1"/>
    <property type="molecule type" value="Genomic_DNA"/>
</dbReference>
<dbReference type="PANTHER" id="PTHR12631">
    <property type="entry name" value="ALPHA-L-IDURONIDASE"/>
    <property type="match status" value="1"/>
</dbReference>
<reference evidence="6" key="1">
    <citation type="submission" date="2020-11" db="EMBL/GenBank/DDBJ databases">
        <title>Isolation and identification of active actinomycetes.</title>
        <authorList>
            <person name="Yu B."/>
        </authorList>
    </citation>
    <scope>NUCLEOTIDE SEQUENCE</scope>
    <source>
        <strain evidence="6">NEAU-YB345</strain>
    </source>
</reference>
<feature type="domain" description="Glycoside hydrolase family 5" evidence="5">
    <location>
        <begin position="73"/>
        <end position="309"/>
    </location>
</feature>
<dbReference type="Pfam" id="PF00150">
    <property type="entry name" value="Cellulase"/>
    <property type="match status" value="1"/>
</dbReference>
<keyword evidence="7" id="KW-1185">Reference proteome</keyword>
<keyword evidence="4" id="KW-0472">Membrane</keyword>
<evidence type="ECO:0000259" key="5">
    <source>
        <dbReference type="Pfam" id="PF00150"/>
    </source>
</evidence>
<dbReference type="InterPro" id="IPR051923">
    <property type="entry name" value="Glycosyl_Hydrolase_39"/>
</dbReference>
<dbReference type="RefSeq" id="WP_196193432.1">
    <property type="nucleotide sequence ID" value="NZ_JADPRT010000003.1"/>
</dbReference>
<evidence type="ECO:0000256" key="2">
    <source>
        <dbReference type="ARBA" id="ARBA00023295"/>
    </source>
</evidence>
<evidence type="ECO:0000256" key="3">
    <source>
        <dbReference type="RuleBase" id="RU361153"/>
    </source>
</evidence>
<dbReference type="InterPro" id="IPR001547">
    <property type="entry name" value="Glyco_hydro_5"/>
</dbReference>
<protein>
    <submittedName>
        <fullName evidence="6">Cellulase family glycosylhydrolase</fullName>
    </submittedName>
</protein>
<dbReference type="InterPro" id="IPR017853">
    <property type="entry name" value="GH"/>
</dbReference>
<gene>
    <name evidence="6" type="ORF">I2501_09590</name>
</gene>
<evidence type="ECO:0000313" key="6">
    <source>
        <dbReference type="EMBL" id="MBF9068289.1"/>
    </source>
</evidence>
<keyword evidence="1 3" id="KW-0378">Hydrolase</keyword>
<evidence type="ECO:0000313" key="7">
    <source>
        <dbReference type="Proteomes" id="UP000657385"/>
    </source>
</evidence>
<dbReference type="GO" id="GO:0000272">
    <property type="term" value="P:polysaccharide catabolic process"/>
    <property type="evidence" value="ECO:0007669"/>
    <property type="project" value="InterPro"/>
</dbReference>
<dbReference type="GO" id="GO:0004553">
    <property type="term" value="F:hydrolase activity, hydrolyzing O-glycosyl compounds"/>
    <property type="evidence" value="ECO:0007669"/>
    <property type="project" value="InterPro"/>
</dbReference>
<comment type="caution">
    <text evidence="6">The sequence shown here is derived from an EMBL/GenBank/DDBJ whole genome shotgun (WGS) entry which is preliminary data.</text>
</comment>
<keyword evidence="4" id="KW-1133">Transmembrane helix</keyword>